<proteinExistence type="predicted"/>
<evidence type="ECO:0000313" key="1">
    <source>
        <dbReference type="EMBL" id="KAF1981562.1"/>
    </source>
</evidence>
<evidence type="ECO:0000313" key="2">
    <source>
        <dbReference type="Proteomes" id="UP000800041"/>
    </source>
</evidence>
<protein>
    <recommendedName>
        <fullName evidence="3">F-box domain-containing protein</fullName>
    </recommendedName>
</protein>
<dbReference type="CDD" id="cd09917">
    <property type="entry name" value="F-box_SF"/>
    <property type="match status" value="1"/>
</dbReference>
<dbReference type="AlphaFoldDB" id="A0A6G1GL44"/>
<dbReference type="Proteomes" id="UP000800041">
    <property type="component" value="Unassembled WGS sequence"/>
</dbReference>
<sequence length="306" mass="35543">MDRQCFTKKLRSKILNIYRQIEDAKNRSKKTLPCPARDECLQIPELLVLIFEHLPAMQDLARLASVSPVFRGVIQAYFRSALFLPSTGIEQKKAMLDASLPWTLDIDPEQAHYRWEPWTSRNNSSYPSEFVVNPYIFGHASRPFRQLRMRRYPELRSLHVFNYDLGFKVSKEFSAGDRRFLLKDVGWWREMQVCMPGIEKVGVYLEMTAPSSPRPFHIAHTTVFCKEKGGVKLKHIAYALQGNVLEGDFRRCGRPPGSDTRWKFVRNVECWQCRNPEHGEGYLTYPSVVTSVDGADFQFANWDIKD</sequence>
<accession>A0A6G1GL44</accession>
<name>A0A6G1GL44_9PEZI</name>
<keyword evidence="2" id="KW-1185">Reference proteome</keyword>
<evidence type="ECO:0008006" key="3">
    <source>
        <dbReference type="Google" id="ProtNLM"/>
    </source>
</evidence>
<organism evidence="1 2">
    <name type="scientific">Aulographum hederae CBS 113979</name>
    <dbReference type="NCBI Taxonomy" id="1176131"/>
    <lineage>
        <taxon>Eukaryota</taxon>
        <taxon>Fungi</taxon>
        <taxon>Dikarya</taxon>
        <taxon>Ascomycota</taxon>
        <taxon>Pezizomycotina</taxon>
        <taxon>Dothideomycetes</taxon>
        <taxon>Pleosporomycetidae</taxon>
        <taxon>Aulographales</taxon>
        <taxon>Aulographaceae</taxon>
    </lineage>
</organism>
<gene>
    <name evidence="1" type="ORF">K402DRAFT_408347</name>
</gene>
<reference evidence="1" key="1">
    <citation type="journal article" date="2020" name="Stud. Mycol.">
        <title>101 Dothideomycetes genomes: a test case for predicting lifestyles and emergence of pathogens.</title>
        <authorList>
            <person name="Haridas S."/>
            <person name="Albert R."/>
            <person name="Binder M."/>
            <person name="Bloem J."/>
            <person name="Labutti K."/>
            <person name="Salamov A."/>
            <person name="Andreopoulos B."/>
            <person name="Baker S."/>
            <person name="Barry K."/>
            <person name="Bills G."/>
            <person name="Bluhm B."/>
            <person name="Cannon C."/>
            <person name="Castanera R."/>
            <person name="Culley D."/>
            <person name="Daum C."/>
            <person name="Ezra D."/>
            <person name="Gonzalez J."/>
            <person name="Henrissat B."/>
            <person name="Kuo A."/>
            <person name="Liang C."/>
            <person name="Lipzen A."/>
            <person name="Lutzoni F."/>
            <person name="Magnuson J."/>
            <person name="Mondo S."/>
            <person name="Nolan M."/>
            <person name="Ohm R."/>
            <person name="Pangilinan J."/>
            <person name="Park H.-J."/>
            <person name="Ramirez L."/>
            <person name="Alfaro M."/>
            <person name="Sun H."/>
            <person name="Tritt A."/>
            <person name="Yoshinaga Y."/>
            <person name="Zwiers L.-H."/>
            <person name="Turgeon B."/>
            <person name="Goodwin S."/>
            <person name="Spatafora J."/>
            <person name="Crous P."/>
            <person name="Grigoriev I."/>
        </authorList>
    </citation>
    <scope>NUCLEOTIDE SEQUENCE</scope>
    <source>
        <strain evidence="1">CBS 113979</strain>
    </source>
</reference>
<dbReference type="EMBL" id="ML977197">
    <property type="protein sequence ID" value="KAF1981562.1"/>
    <property type="molecule type" value="Genomic_DNA"/>
</dbReference>